<proteinExistence type="predicted"/>
<accession>A0A7E4V8V2</accession>
<protein>
    <submittedName>
        <fullName evidence="2">Secreted protein</fullName>
    </submittedName>
</protein>
<sequence length="86" mass="9472">MYTVGCLLSPCVVTIVLYNPSRHPATPTSCASALGWLLLDDGEGKQWLSVSQSRPQGEDEVLYSALRIPFVLDTVLDSCNREESRD</sequence>
<dbReference type="AlphaFoldDB" id="A0A7E4V8V2"/>
<name>A0A7E4V8V2_PANRE</name>
<reference evidence="2" key="2">
    <citation type="submission" date="2020-10" db="UniProtKB">
        <authorList>
            <consortium name="WormBaseParasite"/>
        </authorList>
    </citation>
    <scope>IDENTIFICATION</scope>
</reference>
<keyword evidence="1" id="KW-1185">Reference proteome</keyword>
<reference evidence="1" key="1">
    <citation type="journal article" date="2013" name="Genetics">
        <title>The draft genome and transcriptome of Panagrellus redivivus are shaped by the harsh demands of a free-living lifestyle.</title>
        <authorList>
            <person name="Srinivasan J."/>
            <person name="Dillman A.R."/>
            <person name="Macchietto M.G."/>
            <person name="Heikkinen L."/>
            <person name="Lakso M."/>
            <person name="Fracchia K.M."/>
            <person name="Antoshechkin I."/>
            <person name="Mortazavi A."/>
            <person name="Wong G."/>
            <person name="Sternberg P.W."/>
        </authorList>
    </citation>
    <scope>NUCLEOTIDE SEQUENCE [LARGE SCALE GENOMIC DNA]</scope>
    <source>
        <strain evidence="1">MT8872</strain>
    </source>
</reference>
<organism evidence="1 2">
    <name type="scientific">Panagrellus redivivus</name>
    <name type="common">Microworm</name>
    <dbReference type="NCBI Taxonomy" id="6233"/>
    <lineage>
        <taxon>Eukaryota</taxon>
        <taxon>Metazoa</taxon>
        <taxon>Ecdysozoa</taxon>
        <taxon>Nematoda</taxon>
        <taxon>Chromadorea</taxon>
        <taxon>Rhabditida</taxon>
        <taxon>Tylenchina</taxon>
        <taxon>Panagrolaimomorpha</taxon>
        <taxon>Panagrolaimoidea</taxon>
        <taxon>Panagrolaimidae</taxon>
        <taxon>Panagrellus</taxon>
    </lineage>
</organism>
<dbReference type="Proteomes" id="UP000492821">
    <property type="component" value="Unassembled WGS sequence"/>
</dbReference>
<evidence type="ECO:0000313" key="2">
    <source>
        <dbReference type="WBParaSite" id="Pan_g17414.t1"/>
    </source>
</evidence>
<evidence type="ECO:0000313" key="1">
    <source>
        <dbReference type="Proteomes" id="UP000492821"/>
    </source>
</evidence>
<dbReference type="WBParaSite" id="Pan_g17414.t1">
    <property type="protein sequence ID" value="Pan_g17414.t1"/>
    <property type="gene ID" value="Pan_g17414"/>
</dbReference>